<keyword evidence="2" id="KW-1185">Reference proteome</keyword>
<evidence type="ECO:0000313" key="2">
    <source>
        <dbReference type="Proteomes" id="UP000821866"/>
    </source>
</evidence>
<dbReference type="EMBL" id="JABSTU010000001">
    <property type="protein sequence ID" value="KAH8041507.1"/>
    <property type="molecule type" value="Genomic_DNA"/>
</dbReference>
<evidence type="ECO:0000313" key="1">
    <source>
        <dbReference type="EMBL" id="KAH8041507.1"/>
    </source>
</evidence>
<dbReference type="VEuPathDB" id="VectorBase:LOC119163198"/>
<name>A0A9J6F4A9_RHIMP</name>
<proteinExistence type="predicted"/>
<dbReference type="AlphaFoldDB" id="A0A9J6F4A9"/>
<comment type="caution">
    <text evidence="1">The sequence shown here is derived from an EMBL/GenBank/DDBJ whole genome shotgun (WGS) entry which is preliminary data.</text>
</comment>
<sequence>MEACSDEKSKKNCRWSRCFDWGRVLVEAASDFLSDVSHCEDPLPFQVKTLAEIRQEKAIAHSTVVTSTEELDVPVAIDSERLQEERLLKRILGVAEVYTAVLPETQKELNVPDEVVDLRQKLGRKRKPENWAPTRAKRPDFKETRRTIVISKHTTGPRRPALSVVKRTVLEQETAVSSSTPDMELEVGNVVRRLDDFIARDMTVSDELDLSADDVLEGLDGDLGLL</sequence>
<dbReference type="Proteomes" id="UP000821866">
    <property type="component" value="Chromosome 1"/>
</dbReference>
<reference evidence="1" key="1">
    <citation type="journal article" date="2020" name="Cell">
        <title>Large-Scale Comparative Analyses of Tick Genomes Elucidate Their Genetic Diversity and Vector Capacities.</title>
        <authorList>
            <consortium name="Tick Genome and Microbiome Consortium (TIGMIC)"/>
            <person name="Jia N."/>
            <person name="Wang J."/>
            <person name="Shi W."/>
            <person name="Du L."/>
            <person name="Sun Y."/>
            <person name="Zhan W."/>
            <person name="Jiang J.F."/>
            <person name="Wang Q."/>
            <person name="Zhang B."/>
            <person name="Ji P."/>
            <person name="Bell-Sakyi L."/>
            <person name="Cui X.M."/>
            <person name="Yuan T.T."/>
            <person name="Jiang B.G."/>
            <person name="Yang W.F."/>
            <person name="Lam T.T."/>
            <person name="Chang Q.C."/>
            <person name="Ding S.J."/>
            <person name="Wang X.J."/>
            <person name="Zhu J.G."/>
            <person name="Ruan X.D."/>
            <person name="Zhao L."/>
            <person name="Wei J.T."/>
            <person name="Ye R.Z."/>
            <person name="Que T.C."/>
            <person name="Du C.H."/>
            <person name="Zhou Y.H."/>
            <person name="Cheng J.X."/>
            <person name="Dai P.F."/>
            <person name="Guo W.B."/>
            <person name="Han X.H."/>
            <person name="Huang E.J."/>
            <person name="Li L.F."/>
            <person name="Wei W."/>
            <person name="Gao Y.C."/>
            <person name="Liu J.Z."/>
            <person name="Shao H.Z."/>
            <person name="Wang X."/>
            <person name="Wang C.C."/>
            <person name="Yang T.C."/>
            <person name="Huo Q.B."/>
            <person name="Li W."/>
            <person name="Chen H.Y."/>
            <person name="Chen S.E."/>
            <person name="Zhou L.G."/>
            <person name="Ni X.B."/>
            <person name="Tian J.H."/>
            <person name="Sheng Y."/>
            <person name="Liu T."/>
            <person name="Pan Y.S."/>
            <person name="Xia L.Y."/>
            <person name="Li J."/>
            <person name="Zhao F."/>
            <person name="Cao W.C."/>
        </authorList>
    </citation>
    <scope>NUCLEOTIDE SEQUENCE</scope>
    <source>
        <strain evidence="1">Rmic-2018</strain>
    </source>
</reference>
<organism evidence="1 2">
    <name type="scientific">Rhipicephalus microplus</name>
    <name type="common">Cattle tick</name>
    <name type="synonym">Boophilus microplus</name>
    <dbReference type="NCBI Taxonomy" id="6941"/>
    <lineage>
        <taxon>Eukaryota</taxon>
        <taxon>Metazoa</taxon>
        <taxon>Ecdysozoa</taxon>
        <taxon>Arthropoda</taxon>
        <taxon>Chelicerata</taxon>
        <taxon>Arachnida</taxon>
        <taxon>Acari</taxon>
        <taxon>Parasitiformes</taxon>
        <taxon>Ixodida</taxon>
        <taxon>Ixodoidea</taxon>
        <taxon>Ixodidae</taxon>
        <taxon>Rhipicephalinae</taxon>
        <taxon>Rhipicephalus</taxon>
        <taxon>Boophilus</taxon>
    </lineage>
</organism>
<protein>
    <submittedName>
        <fullName evidence="1">Uncharacterized protein</fullName>
    </submittedName>
</protein>
<gene>
    <name evidence="1" type="ORF">HPB51_016952</name>
</gene>
<reference evidence="1" key="2">
    <citation type="submission" date="2021-09" db="EMBL/GenBank/DDBJ databases">
        <authorList>
            <person name="Jia N."/>
            <person name="Wang J."/>
            <person name="Shi W."/>
            <person name="Du L."/>
            <person name="Sun Y."/>
            <person name="Zhan W."/>
            <person name="Jiang J."/>
            <person name="Wang Q."/>
            <person name="Zhang B."/>
            <person name="Ji P."/>
            <person name="Sakyi L.B."/>
            <person name="Cui X."/>
            <person name="Yuan T."/>
            <person name="Jiang B."/>
            <person name="Yang W."/>
            <person name="Lam T.T.-Y."/>
            <person name="Chang Q."/>
            <person name="Ding S."/>
            <person name="Wang X."/>
            <person name="Zhu J."/>
            <person name="Ruan X."/>
            <person name="Zhao L."/>
            <person name="Wei J."/>
            <person name="Que T."/>
            <person name="Du C."/>
            <person name="Cheng J."/>
            <person name="Dai P."/>
            <person name="Han X."/>
            <person name="Huang E."/>
            <person name="Gao Y."/>
            <person name="Liu J."/>
            <person name="Shao H."/>
            <person name="Ye R."/>
            <person name="Li L."/>
            <person name="Wei W."/>
            <person name="Wang X."/>
            <person name="Wang C."/>
            <person name="Huo Q."/>
            <person name="Li W."/>
            <person name="Guo W."/>
            <person name="Chen H."/>
            <person name="Chen S."/>
            <person name="Zhou L."/>
            <person name="Zhou L."/>
            <person name="Ni X."/>
            <person name="Tian J."/>
            <person name="Zhou Y."/>
            <person name="Sheng Y."/>
            <person name="Liu T."/>
            <person name="Pan Y."/>
            <person name="Xia L."/>
            <person name="Li J."/>
            <person name="Zhao F."/>
            <person name="Cao W."/>
        </authorList>
    </citation>
    <scope>NUCLEOTIDE SEQUENCE</scope>
    <source>
        <strain evidence="1">Rmic-2018</strain>
        <tissue evidence="1">Larvae</tissue>
    </source>
</reference>
<accession>A0A9J6F4A9</accession>
<dbReference type="VEuPathDB" id="VectorBase:LOC119163207"/>